<accession>A0A5E6ZAG5</accession>
<name>A0A5E6ZAG5_PSEFL</name>
<gene>
    <name evidence="1" type="ORF">PS685_04359</name>
</gene>
<dbReference type="EMBL" id="CABVHO010000087">
    <property type="protein sequence ID" value="VVN63512.1"/>
    <property type="molecule type" value="Genomic_DNA"/>
</dbReference>
<dbReference type="AlphaFoldDB" id="A0A5E6ZAG5"/>
<sequence>MAFATGLDVGADTAVPQQVHRGLEQGIEQFGGGQPVSGNREALFHLRGDGDAFRTAREDPAARRHDAGVVVRPRRTRQIEQALTLGEAAGRLRVRVDKDMQVVERRDQLQLIGHQQAVAEHVTGHIADTDHADTVFLNVDPALFKVTLHANPGTFGGNAHLFMVITGRTARSERIAQPEAVIDGNAVGDIGEGRGALVGSHHQVRVIIIVTDHVQRRYQCAVFQVVGDVQQAGNKDPVAGNRLGLDFITAAAQRQAARHEAAFGAHRHNDRVFHLLGFYQAQHFGAEVFFTVRPAQAATGHVAEAQVHAFNPRRVDEDFKLRHRPWQLGDQVRVELEAEVGTVVTVAIRLVEVGAQRGFDQVQVTTQDAVFVEHLHIVQGCQDRLFQTQLLVFEVFGRQLARQVEAGLEQPGQLAGDVGVVVQGAGDIPQVKTQANLLQVTRVRTQQRHVAPWQAGSQYQAVERIVLGIAAYDMHERILQRVVELLDIQVQAFASGKGEVMDPELTAIGMPQTVRELAQHAQAEVLQNRQDIGQGQRRIGVIQLAMQLLTGTLPQRLIETHHQRVLFAEVHQVLHVDHGRMCSKALAIACRETFGEIGQHLGAIGLAKTFDHQAGVVVLPAAAGLDHFFFQQQRVDIDAVFRVNPQNQLHAGQHRLREEGPELAIRRLQTLHQHLLDFLPHFGGVDIPRYVSQAIAEAAVRVLAQEHANLVALLDLHDRHHGVEQFVHRSLEQVVTGQDFHHLSQFLAQVSLGLEARAALDFCHLATNIRDHPHALAVHRRGVQAHKAALLDDLAAGIDLANRHIVRVRRAMHAARVGGLGERQQGRLAQVADGVVFDTQVFGGEPGAQQLGQAQERVRVIFDMTAIGIVTHHKFFIAQEGEVVAHQPFQEAFDFGFLIGIDGVLAVVDTGQQLLHLGLHRLEVSHGNPYFTQNLLQFLAQHIQFGGVCAAIDFQVHQRLLRDTFPRGALGQDFQQLAFGAATHAQHRGLQGMNAVTATVQLGTHRVHQKRQVVVQDFNCRVGGLPAVALVVGVEYPHLRLGRVETLQQAPRRQRAAGEVGHAPLGKFIQRNDAEELLSEQRHLWQCLFTDVLRQCRLQLMLEVGFAGCGEERHLWYSAWACY</sequence>
<evidence type="ECO:0000313" key="1">
    <source>
        <dbReference type="EMBL" id="VVN63512.1"/>
    </source>
</evidence>
<protein>
    <submittedName>
        <fullName evidence="1">Uncharacterized protein</fullName>
    </submittedName>
</protein>
<dbReference type="Proteomes" id="UP000326437">
    <property type="component" value="Unassembled WGS sequence"/>
</dbReference>
<evidence type="ECO:0000313" key="2">
    <source>
        <dbReference type="Proteomes" id="UP000326437"/>
    </source>
</evidence>
<reference evidence="1 2" key="1">
    <citation type="submission" date="2019-09" db="EMBL/GenBank/DDBJ databases">
        <authorList>
            <person name="Chandra G."/>
            <person name="Truman W A."/>
        </authorList>
    </citation>
    <scope>NUCLEOTIDE SEQUENCE [LARGE SCALE GENOMIC DNA]</scope>
    <source>
        <strain evidence="1">PS685</strain>
    </source>
</reference>
<organism evidence="1 2">
    <name type="scientific">Pseudomonas fluorescens</name>
    <dbReference type="NCBI Taxonomy" id="294"/>
    <lineage>
        <taxon>Bacteria</taxon>
        <taxon>Pseudomonadati</taxon>
        <taxon>Pseudomonadota</taxon>
        <taxon>Gammaproteobacteria</taxon>
        <taxon>Pseudomonadales</taxon>
        <taxon>Pseudomonadaceae</taxon>
        <taxon>Pseudomonas</taxon>
    </lineage>
</organism>
<proteinExistence type="predicted"/>